<dbReference type="InterPro" id="IPR055414">
    <property type="entry name" value="LRR_R13L4/SHOC2-like"/>
</dbReference>
<dbReference type="GO" id="GO:0006952">
    <property type="term" value="P:defense response"/>
    <property type="evidence" value="ECO:0007669"/>
    <property type="project" value="InterPro"/>
</dbReference>
<dbReference type="InterPro" id="IPR032675">
    <property type="entry name" value="LRR_dom_sf"/>
</dbReference>
<dbReference type="PANTHER" id="PTHR11017:SF559">
    <property type="entry name" value="DISEASE RESISTANCE PROTEIN CHL1"/>
    <property type="match status" value="1"/>
</dbReference>
<dbReference type="Pfam" id="PF23598">
    <property type="entry name" value="LRR_14"/>
    <property type="match status" value="2"/>
</dbReference>
<dbReference type="InterPro" id="IPR044974">
    <property type="entry name" value="Disease_R_plants"/>
</dbReference>
<proteinExistence type="predicted"/>
<name>A0AAW2BML0_9ROSI</name>
<feature type="domain" description="Disease resistance R13L4/SHOC-2-like LRR" evidence="2">
    <location>
        <begin position="200"/>
        <end position="317"/>
    </location>
</feature>
<evidence type="ECO:0000313" key="3">
    <source>
        <dbReference type="EMBL" id="KAK9987249.1"/>
    </source>
</evidence>
<comment type="caution">
    <text evidence="3">The sequence shown here is derived from an EMBL/GenBank/DDBJ whole genome shotgun (WGS) entry which is preliminary data.</text>
</comment>
<keyword evidence="4" id="KW-1185">Reference proteome</keyword>
<dbReference type="PANTHER" id="PTHR11017">
    <property type="entry name" value="LEUCINE-RICH REPEAT-CONTAINING PROTEIN"/>
    <property type="match status" value="1"/>
</dbReference>
<dbReference type="SUPFAM" id="SSF52047">
    <property type="entry name" value="RNI-like"/>
    <property type="match status" value="1"/>
</dbReference>
<dbReference type="Proteomes" id="UP001459277">
    <property type="component" value="Unassembled WGS sequence"/>
</dbReference>
<dbReference type="AlphaFoldDB" id="A0AAW2BML0"/>
<gene>
    <name evidence="3" type="ORF">SO802_032200</name>
</gene>
<keyword evidence="1" id="KW-0677">Repeat</keyword>
<evidence type="ECO:0000259" key="2">
    <source>
        <dbReference type="Pfam" id="PF23598"/>
    </source>
</evidence>
<evidence type="ECO:0000256" key="1">
    <source>
        <dbReference type="ARBA" id="ARBA00022737"/>
    </source>
</evidence>
<dbReference type="EMBL" id="JAZDWU010000011">
    <property type="protein sequence ID" value="KAK9987249.1"/>
    <property type="molecule type" value="Genomic_DNA"/>
</dbReference>
<sequence length="587" mass="65741">MHDLLEEMGKNIVFRECPDDPGKRSRLWVYEDIDKVLRKNKGTDAVQAMDIWGGHFLKEEEPTWNLDTFLKMYHLKFLRVDCIDFVPTHLPDDLRILDWTHYPSESLPSSFQLDELVQLRLRWSKIEQLWIGIKHFQKLKFIDLTDSSNLIITPEFTGVQNLEILVLNGCEELHELHPSIRFLKKLVRLDLMCCGELICLPRTICSLKSLEYLNLTGCSNFDNLPENLGNVKENPWIIEGLGKLDLSGIAVKELPSSIGCLTSLTSLNISYCKNLACLPSTICSLKSLESLDLYGCSNFDNLPENLGNVKGLKGLYLSGTAIKELPSLDSLDLYGCSNFDNLPKNLGNVKGLKGLYLSRTAIKELPSSNERLTSLTSLNISNCKNLMCLPSTICSLKSLESLDLSGCPNFDNLPENLGNIKGLKGLYLSGTAITELSSSIECLTSLTSLNISDCKNLVCLPSTICSLKLLEFLDPFGCSNLVCFLFQWACYFLPYQGLPEIIIPRGKIPKWFCVECQGGNIGVSFRGHTDANGFNQLEMKLFANREGVEKIGVHLVYKQDIVDPNQTMAQCINNSSILYEDLADSED</sequence>
<organism evidence="3 4">
    <name type="scientific">Lithocarpus litseifolius</name>
    <dbReference type="NCBI Taxonomy" id="425828"/>
    <lineage>
        <taxon>Eukaryota</taxon>
        <taxon>Viridiplantae</taxon>
        <taxon>Streptophyta</taxon>
        <taxon>Embryophyta</taxon>
        <taxon>Tracheophyta</taxon>
        <taxon>Spermatophyta</taxon>
        <taxon>Magnoliopsida</taxon>
        <taxon>eudicotyledons</taxon>
        <taxon>Gunneridae</taxon>
        <taxon>Pentapetalae</taxon>
        <taxon>rosids</taxon>
        <taxon>fabids</taxon>
        <taxon>Fagales</taxon>
        <taxon>Fagaceae</taxon>
        <taxon>Lithocarpus</taxon>
    </lineage>
</organism>
<evidence type="ECO:0000313" key="4">
    <source>
        <dbReference type="Proteomes" id="UP001459277"/>
    </source>
</evidence>
<dbReference type="SUPFAM" id="SSF52058">
    <property type="entry name" value="L domain-like"/>
    <property type="match status" value="1"/>
</dbReference>
<dbReference type="Gene3D" id="3.80.10.10">
    <property type="entry name" value="Ribonuclease Inhibitor"/>
    <property type="match status" value="3"/>
</dbReference>
<accession>A0AAW2BML0</accession>
<feature type="domain" description="Disease resistance R13L4/SHOC-2-like LRR" evidence="2">
    <location>
        <begin position="322"/>
        <end position="422"/>
    </location>
</feature>
<reference evidence="3 4" key="1">
    <citation type="submission" date="2024-01" db="EMBL/GenBank/DDBJ databases">
        <title>A telomere-to-telomere, gap-free genome of sweet tea (Lithocarpus litseifolius).</title>
        <authorList>
            <person name="Zhou J."/>
        </authorList>
    </citation>
    <scope>NUCLEOTIDE SEQUENCE [LARGE SCALE GENOMIC DNA]</scope>
    <source>
        <strain evidence="3">Zhou-2022a</strain>
        <tissue evidence="3">Leaf</tissue>
    </source>
</reference>
<protein>
    <recommendedName>
        <fullName evidence="2">Disease resistance R13L4/SHOC-2-like LRR domain-containing protein</fullName>
    </recommendedName>
</protein>